<proteinExistence type="predicted"/>
<accession>A0A2V1HTL9</accession>
<comment type="caution">
    <text evidence="2">The sequence shown here is derived from an EMBL/GenBank/DDBJ whole genome shotgun (WGS) entry which is preliminary data.</text>
</comment>
<keyword evidence="1" id="KW-0472">Membrane</keyword>
<keyword evidence="1" id="KW-0812">Transmembrane</keyword>
<dbReference type="Proteomes" id="UP000244893">
    <property type="component" value="Unassembled WGS sequence"/>
</dbReference>
<sequence>MNAPQTSESETDRSLRPGHTSLVSTFLVPPGTPLEWAADAIRALGVVLFVVGLIGWGPLAGAVLALTLLGLVAPRFLGVRASLDLSSQVVLLLAAWCSVLDLYRSLPWIDIPVHFALNGLLALLAVVAADRAGLHLPPRRVVLVVATLTVGLALAAVWEIGEWAGNRLDDSVLVGYDDSILDMAVGGLGAAAAGLVVPAALRADRWRA</sequence>
<evidence type="ECO:0000256" key="1">
    <source>
        <dbReference type="SAM" id="Phobius"/>
    </source>
</evidence>
<dbReference type="AlphaFoldDB" id="A0A2V1HTL9"/>
<feature type="transmembrane region" description="Helical" evidence="1">
    <location>
        <begin position="141"/>
        <end position="160"/>
    </location>
</feature>
<feature type="transmembrane region" description="Helical" evidence="1">
    <location>
        <begin position="40"/>
        <end position="73"/>
    </location>
</feature>
<dbReference type="EMBL" id="QEOP01000002">
    <property type="protein sequence ID" value="PVZ94320.1"/>
    <property type="molecule type" value="Genomic_DNA"/>
</dbReference>
<gene>
    <name evidence="2" type="ORF">DDQ50_11360</name>
</gene>
<evidence type="ECO:0000313" key="3">
    <source>
        <dbReference type="Proteomes" id="UP000244893"/>
    </source>
</evidence>
<dbReference type="InterPro" id="IPR014509">
    <property type="entry name" value="YjdF-like"/>
</dbReference>
<feature type="transmembrane region" description="Helical" evidence="1">
    <location>
        <begin position="180"/>
        <end position="201"/>
    </location>
</feature>
<evidence type="ECO:0000313" key="2">
    <source>
        <dbReference type="EMBL" id="PVZ94320.1"/>
    </source>
</evidence>
<name>A0A2V1HTL9_9MICO</name>
<keyword evidence="1" id="KW-1133">Transmembrane helix</keyword>
<feature type="transmembrane region" description="Helical" evidence="1">
    <location>
        <begin position="109"/>
        <end position="129"/>
    </location>
</feature>
<organism evidence="2 3">
    <name type="scientific">Amnibacterium flavum</name>
    <dbReference type="NCBI Taxonomy" id="2173173"/>
    <lineage>
        <taxon>Bacteria</taxon>
        <taxon>Bacillati</taxon>
        <taxon>Actinomycetota</taxon>
        <taxon>Actinomycetes</taxon>
        <taxon>Micrococcales</taxon>
        <taxon>Microbacteriaceae</taxon>
        <taxon>Amnibacterium</taxon>
    </lineage>
</organism>
<keyword evidence="3" id="KW-1185">Reference proteome</keyword>
<dbReference type="Pfam" id="PF09997">
    <property type="entry name" value="DUF2238"/>
    <property type="match status" value="1"/>
</dbReference>
<protein>
    <submittedName>
        <fullName evidence="2">Uncharacterized protein</fullName>
    </submittedName>
</protein>
<reference evidence="2 3" key="1">
    <citation type="submission" date="2018-05" db="EMBL/GenBank/DDBJ databases">
        <title>Amnibacterium sp. M8JJ-5, whole genome shotgun sequence.</title>
        <authorList>
            <person name="Tuo L."/>
        </authorList>
    </citation>
    <scope>NUCLEOTIDE SEQUENCE [LARGE SCALE GENOMIC DNA]</scope>
    <source>
        <strain evidence="2 3">M8JJ-5</strain>
    </source>
</reference>